<keyword evidence="5" id="KW-1185">Reference proteome</keyword>
<comment type="similarity">
    <text evidence="1">Belongs to the 'GDXG' lipolytic enzyme family.</text>
</comment>
<evidence type="ECO:0000313" key="4">
    <source>
        <dbReference type="EMBL" id="GAD81947.1"/>
    </source>
</evidence>
<dbReference type="PANTHER" id="PTHR48081">
    <property type="entry name" value="AB HYDROLASE SUPERFAMILY PROTEIN C4A8.06C"/>
    <property type="match status" value="1"/>
</dbReference>
<evidence type="ECO:0000259" key="3">
    <source>
        <dbReference type="Pfam" id="PF07859"/>
    </source>
</evidence>
<dbReference type="InterPro" id="IPR050300">
    <property type="entry name" value="GDXG_lipolytic_enzyme"/>
</dbReference>
<dbReference type="GO" id="GO:0016787">
    <property type="term" value="F:hydrolase activity"/>
    <property type="evidence" value="ECO:0007669"/>
    <property type="project" value="UniProtKB-KW"/>
</dbReference>
<proteinExistence type="inferred from homology"/>
<organism evidence="4 5">
    <name type="scientific">Nocardia asteroides NBRC 15531</name>
    <dbReference type="NCBI Taxonomy" id="1110697"/>
    <lineage>
        <taxon>Bacteria</taxon>
        <taxon>Bacillati</taxon>
        <taxon>Actinomycetota</taxon>
        <taxon>Actinomycetes</taxon>
        <taxon>Mycobacteriales</taxon>
        <taxon>Nocardiaceae</taxon>
        <taxon>Nocardia</taxon>
    </lineage>
</organism>
<sequence>MRFRVMDAAGMVAEQVLGSALAMSPIVTDRLPLRPPVLDGQRMNPRLHLLAVLGKRDLLARRAPTARSRARLDRLMRVATTTRTGPVRTSELTIPGPAGPVAARLYQPEQHTRPPSLLVFVHGGGWHVGSVAGYANTLRFLADRAGVSVLAADYRLAPEHPFPAAFDDVSATWRYAVDHAERWGIDTARIGLGGDSAGGNLATAVAMTAEATYRPAAVALLYPALDWNLEHHRSTAMFTVPLDADNVRRAMRWYAPTPELQADPRFSVLSAPDLSALPRTYVATAGMDVLRDQGDSLVTRLREAGVDAEVRRFDNLPHGFVSMLTDPHARSATAEYARAVATLLAEPVLS</sequence>
<evidence type="ECO:0000313" key="5">
    <source>
        <dbReference type="Proteomes" id="UP000017048"/>
    </source>
</evidence>
<dbReference type="AlphaFoldDB" id="U5E356"/>
<dbReference type="Gene3D" id="3.40.50.1820">
    <property type="entry name" value="alpha/beta hydrolase"/>
    <property type="match status" value="1"/>
</dbReference>
<reference evidence="4 5" key="1">
    <citation type="journal article" date="2014" name="BMC Genomics">
        <title>Genome based analysis of type-I polyketide synthase and nonribosomal peptide synthetase gene clusters in seven strains of five representative Nocardia species.</title>
        <authorList>
            <person name="Komaki H."/>
            <person name="Ichikawa N."/>
            <person name="Hosoyama A."/>
            <person name="Takahashi-Nakaguchi A."/>
            <person name="Matsuzawa T."/>
            <person name="Suzuki K."/>
            <person name="Fujita N."/>
            <person name="Gonoi T."/>
        </authorList>
    </citation>
    <scope>NUCLEOTIDE SEQUENCE [LARGE SCALE GENOMIC DNA]</scope>
    <source>
        <strain evidence="4 5">NBRC 15531</strain>
    </source>
</reference>
<dbReference type="EMBL" id="BAFO02000005">
    <property type="protein sequence ID" value="GAD81947.1"/>
    <property type="molecule type" value="Genomic_DNA"/>
</dbReference>
<dbReference type="STRING" id="1824.SAMN05444423_106286"/>
<dbReference type="InterPro" id="IPR002168">
    <property type="entry name" value="Lipase_GDXG_HIS_AS"/>
</dbReference>
<gene>
    <name evidence="4" type="ORF">NCAST_05_03840</name>
</gene>
<dbReference type="InterPro" id="IPR013094">
    <property type="entry name" value="AB_hydrolase_3"/>
</dbReference>
<dbReference type="PROSITE" id="PS01173">
    <property type="entry name" value="LIPASE_GDXG_HIS"/>
    <property type="match status" value="1"/>
</dbReference>
<feature type="domain" description="Alpha/beta hydrolase fold-3" evidence="3">
    <location>
        <begin position="118"/>
        <end position="321"/>
    </location>
</feature>
<dbReference type="PANTHER" id="PTHR48081:SF8">
    <property type="entry name" value="ALPHA_BETA HYDROLASE FOLD-3 DOMAIN-CONTAINING PROTEIN-RELATED"/>
    <property type="match status" value="1"/>
</dbReference>
<evidence type="ECO:0000256" key="2">
    <source>
        <dbReference type="ARBA" id="ARBA00022801"/>
    </source>
</evidence>
<dbReference type="Proteomes" id="UP000017048">
    <property type="component" value="Unassembled WGS sequence"/>
</dbReference>
<comment type="caution">
    <text evidence="4">The sequence shown here is derived from an EMBL/GenBank/DDBJ whole genome shotgun (WGS) entry which is preliminary data.</text>
</comment>
<name>U5E356_NOCAS</name>
<dbReference type="SUPFAM" id="SSF53474">
    <property type="entry name" value="alpha/beta-Hydrolases"/>
    <property type="match status" value="1"/>
</dbReference>
<accession>U5E356</accession>
<evidence type="ECO:0000256" key="1">
    <source>
        <dbReference type="ARBA" id="ARBA00010515"/>
    </source>
</evidence>
<dbReference type="InterPro" id="IPR029058">
    <property type="entry name" value="AB_hydrolase_fold"/>
</dbReference>
<keyword evidence="2" id="KW-0378">Hydrolase</keyword>
<protein>
    <submittedName>
        <fullName evidence="4">Esterase</fullName>
    </submittedName>
</protein>
<dbReference type="Pfam" id="PF07859">
    <property type="entry name" value="Abhydrolase_3"/>
    <property type="match status" value="1"/>
</dbReference>
<dbReference type="eggNOG" id="COG0657">
    <property type="taxonomic scope" value="Bacteria"/>
</dbReference>